<protein>
    <submittedName>
        <fullName evidence="3">WD40 repeat domain-containing protein</fullName>
    </submittedName>
</protein>
<gene>
    <name evidence="3" type="ORF">HUE88_06030</name>
</gene>
<evidence type="ECO:0000256" key="1">
    <source>
        <dbReference type="SAM" id="Coils"/>
    </source>
</evidence>
<keyword evidence="4" id="KW-1185">Reference proteome</keyword>
<feature type="transmembrane region" description="Helical" evidence="2">
    <location>
        <begin position="361"/>
        <end position="382"/>
    </location>
</feature>
<feature type="coiled-coil region" evidence="1">
    <location>
        <begin position="321"/>
        <end position="348"/>
    </location>
</feature>
<dbReference type="Proteomes" id="UP000593994">
    <property type="component" value="Chromosome"/>
</dbReference>
<feature type="transmembrane region" description="Helical" evidence="2">
    <location>
        <begin position="388"/>
        <end position="407"/>
    </location>
</feature>
<organism evidence="3 4">
    <name type="scientific">Candidatus Sulfurimonas baltica</name>
    <dbReference type="NCBI Taxonomy" id="2740404"/>
    <lineage>
        <taxon>Bacteria</taxon>
        <taxon>Pseudomonadati</taxon>
        <taxon>Campylobacterota</taxon>
        <taxon>Epsilonproteobacteria</taxon>
        <taxon>Campylobacterales</taxon>
        <taxon>Sulfurimonadaceae</taxon>
        <taxon>Sulfurimonas</taxon>
    </lineage>
</organism>
<dbReference type="AlphaFoldDB" id="A0A7S7LXH9"/>
<evidence type="ECO:0000313" key="4">
    <source>
        <dbReference type="Proteomes" id="UP000593994"/>
    </source>
</evidence>
<name>A0A7S7LXH9_9BACT</name>
<evidence type="ECO:0000313" key="3">
    <source>
        <dbReference type="EMBL" id="QOY53236.1"/>
    </source>
</evidence>
<feature type="coiled-coil region" evidence="1">
    <location>
        <begin position="644"/>
        <end position="714"/>
    </location>
</feature>
<evidence type="ECO:0000256" key="2">
    <source>
        <dbReference type="SAM" id="Phobius"/>
    </source>
</evidence>
<proteinExistence type="predicted"/>
<dbReference type="InterPro" id="IPR015943">
    <property type="entry name" value="WD40/YVTN_repeat-like_dom_sf"/>
</dbReference>
<keyword evidence="2" id="KW-0812">Transmembrane</keyword>
<keyword evidence="1" id="KW-0175">Coiled coil</keyword>
<dbReference type="RefSeq" id="WP_194372086.1">
    <property type="nucleotide sequence ID" value="NZ_CP054492.1"/>
</dbReference>
<accession>A0A7S7LXH9</accession>
<dbReference type="KEGG" id="sbal:HUE88_06030"/>
<dbReference type="Gene3D" id="2.130.10.10">
    <property type="entry name" value="YVTN repeat-like/Quinoprotein amine dehydrogenase"/>
    <property type="match status" value="1"/>
</dbReference>
<reference evidence="3 4" key="1">
    <citation type="submission" date="2020-05" db="EMBL/GenBank/DDBJ databases">
        <title>Sulfurimonas marisnigri, sp. nov., and Sulfurimonas baltica, sp. nov., manganese oxide reducing chemolithoautotrophs of the class Epsilonproteobacteria isolated from the pelagic redoxclines of the Black and Baltic Seas and emended description of the genus Sulfurimonas.</title>
        <authorList>
            <person name="Henkel J.V."/>
            <person name="Laudan C."/>
            <person name="Werner J."/>
            <person name="Neu T."/>
            <person name="Plewe S."/>
            <person name="Sproer C."/>
            <person name="Bunk B."/>
            <person name="Schulz-Vogt H.N."/>
        </authorList>
    </citation>
    <scope>NUCLEOTIDE SEQUENCE [LARGE SCALE GENOMIC DNA]</scope>
    <source>
        <strain evidence="3 4">GD2</strain>
    </source>
</reference>
<keyword evidence="2" id="KW-0472">Membrane</keyword>
<dbReference type="SUPFAM" id="SSF50978">
    <property type="entry name" value="WD40 repeat-like"/>
    <property type="match status" value="1"/>
</dbReference>
<sequence length="725" mass="84424">MEKIYFNDNDKEKMRIKLSNNWEVNYDGELYLREAGDFEPKELVGHSEKVIGLLNLDGGEFLSISKDNTMIVWSAKGRKQATFESENSIVGISKIGDGKILALLEDESVVLWSVKYRRKLATFDLKVSSFDDVELDQSYLSFITKDGDLKVYTDTGNSVITFQNQKTFFTAWRFLRNDYCLTRTSTEIIELWSSSGEKVATINDKFSFSKDFLTIDEKSFAFVNENNEICIYDFEGKKYSSSKVDLANLTRTFIQTKEKLENQKKQNNIMDFMHVNNPDYKEVFIPSEVILKNDIELQDDDTKYLWNFFNRPIFNQIHNLLKKEEKSVKEYRKKMHEIKENEMKLDEVNLLIASTIKIKKIIAILVSLSFFSFALIVAGMLYKVLPSNMPVLVLVPFVLFVVFIMIWKSKFSKLLLLHRKKEKINTIDMLMQATKQWLKSVVEYRDSIIKQIPVLKDQNLYSGLKAKEIIKSKINNEIEKLALEECGITKDDIEFTDITGANNREAIVLHDWSKIQDKTNDSMSKKITSHNEMSFWSTKDGDILFAVQYIQFIFLTKDKIDVFNTYYDFIKNEYISKQSHAYYYKDVTNMSKKQVERIVFSESDEYSATEISLQVSSGDKINLTIINPETMKNLKNQFSSDEDLEERGLQIKELEEKLEEIKSDDSLDEDEKQDEIEMIEGQINSRKNDTIIVNKVASQELNKADQTIQNIRAQVRNHKTIEDNT</sequence>
<keyword evidence="2" id="KW-1133">Transmembrane helix</keyword>
<dbReference type="EMBL" id="CP054492">
    <property type="protein sequence ID" value="QOY53236.1"/>
    <property type="molecule type" value="Genomic_DNA"/>
</dbReference>
<dbReference type="InterPro" id="IPR036322">
    <property type="entry name" value="WD40_repeat_dom_sf"/>
</dbReference>